<dbReference type="Pfam" id="PF13374">
    <property type="entry name" value="TPR_10"/>
    <property type="match status" value="1"/>
</dbReference>
<dbReference type="SUPFAM" id="SSF56399">
    <property type="entry name" value="ADP-ribosylation"/>
    <property type="match status" value="1"/>
</dbReference>
<dbReference type="Pfam" id="PF03496">
    <property type="entry name" value="ADPrib_exo_Tox"/>
    <property type="match status" value="1"/>
</dbReference>
<dbReference type="InterPro" id="IPR011990">
    <property type="entry name" value="TPR-like_helical_dom_sf"/>
</dbReference>
<accession>A0A814PE92</accession>
<dbReference type="InterPro" id="IPR000727">
    <property type="entry name" value="T_SNARE_dom"/>
</dbReference>
<feature type="repeat" description="TPR" evidence="3">
    <location>
        <begin position="705"/>
        <end position="738"/>
    </location>
</feature>
<feature type="repeat" description="TPR" evidence="3">
    <location>
        <begin position="537"/>
        <end position="570"/>
    </location>
</feature>
<dbReference type="SUPFAM" id="SSF58038">
    <property type="entry name" value="SNARE fusion complex"/>
    <property type="match status" value="1"/>
</dbReference>
<dbReference type="PANTHER" id="PTHR45641">
    <property type="entry name" value="TETRATRICOPEPTIDE REPEAT PROTEIN (AFU_ORTHOLOGUE AFUA_6G03870)"/>
    <property type="match status" value="1"/>
</dbReference>
<protein>
    <recommendedName>
        <fullName evidence="4">t-SNARE coiled-coil homology domain-containing protein</fullName>
    </recommendedName>
</protein>
<dbReference type="Gene3D" id="1.20.5.110">
    <property type="match status" value="1"/>
</dbReference>
<dbReference type="Pfam" id="PF13424">
    <property type="entry name" value="TPR_12"/>
    <property type="match status" value="2"/>
</dbReference>
<evidence type="ECO:0000256" key="3">
    <source>
        <dbReference type="PROSITE-ProRule" id="PRU00339"/>
    </source>
</evidence>
<dbReference type="EMBL" id="CAJOBC010005597">
    <property type="protein sequence ID" value="CAF3869164.1"/>
    <property type="molecule type" value="Genomic_DNA"/>
</dbReference>
<feature type="repeat" description="TPR" evidence="3">
    <location>
        <begin position="663"/>
        <end position="696"/>
    </location>
</feature>
<dbReference type="PROSITE" id="PS50192">
    <property type="entry name" value="T_SNARE"/>
    <property type="match status" value="1"/>
</dbReference>
<dbReference type="GO" id="GO:0005576">
    <property type="term" value="C:extracellular region"/>
    <property type="evidence" value="ECO:0007669"/>
    <property type="project" value="InterPro"/>
</dbReference>
<comment type="caution">
    <text evidence="5">The sequence shown here is derived from an EMBL/GenBank/DDBJ whole genome shotgun (WGS) entry which is preliminary data.</text>
</comment>
<dbReference type="OrthoDB" id="5986190at2759"/>
<feature type="repeat" description="TPR" evidence="3">
    <location>
        <begin position="621"/>
        <end position="654"/>
    </location>
</feature>
<gene>
    <name evidence="5" type="ORF">GPM918_LOCUS18917</name>
    <name evidence="6" type="ORF">SRO942_LOCUS18914</name>
</gene>
<dbReference type="SMART" id="SM00028">
    <property type="entry name" value="TPR"/>
    <property type="match status" value="6"/>
</dbReference>
<dbReference type="PANTHER" id="PTHR45641:SF19">
    <property type="entry name" value="NEPHROCYSTIN-3"/>
    <property type="match status" value="1"/>
</dbReference>
<proteinExistence type="predicted"/>
<dbReference type="AlphaFoldDB" id="A0A814PE92"/>
<evidence type="ECO:0000313" key="7">
    <source>
        <dbReference type="Proteomes" id="UP000663829"/>
    </source>
</evidence>
<evidence type="ECO:0000256" key="2">
    <source>
        <dbReference type="ARBA" id="ARBA00022803"/>
    </source>
</evidence>
<sequence>DDIVQVNEIFKDVAKLVHEQGDIIDHIEVHVDSAEQGTQKSASELKQAVNYQKLCGELRHIYRSPKIVYVHVVIIDEKMGTKKSKLKNEDNKINENSVVIPSRDTRDTNQEEITLIWFGTDSSSEDDDIKNSLRSINDFVLFYDDVVLCNDYICSIKEEKIFLIVNTLDALKIVPLIHSLDNIDSIFLFNKDYTSCDEIMTEKYAKIINAYTNKELLINDIRKHIFLSEKQSAAFNLYDRKQKSHRNLSNECGSFLFFQMFKNALMSMPRTTEAKIEMVERCQEYYRGNQKELANIVQFQLTYKSSDAIKWYTKDSFLYRLINKALRSENIEALYTFRFYITDLCTSLAVKYHDFKKNYRKSPIIMLYRGLKQPKDEIKAMEENVGNLMSTNGFLSTSRSRVIAYEFAKKETKRTDLECLLFEIEMDLRLEKILLSDISEYSDFPAEEEVLFDLGAAFKIESCTYDESDNLWVVKAKATDKGAELADEYIEFKKKKMAQSNIVLMFGHLLADMGEYEKSLKYFEKILREVPNDEELACVYHNIGRAYRLQGNYEKAIINYDRAYKMHMNSKPARFVSAAKTLNGLAVVYNEIGEYDEANKHYLNALAVYKKALPKNHIDIASTLNNLGNFYHDNGEYKLAIKYLMEAKQINEKILPKDHPDTARVLNNIGNVYYKTEEYEKAYEHYVKAWRLKEKALPADHPDIARSLDNIGLTYYKYNDFPRAIEYHVKALQMTEKTLPLDHPLITNIKEHLNTIQINTLRL</sequence>
<dbReference type="Gene3D" id="3.90.176.10">
    <property type="entry name" value="Toxin ADP-ribosyltransferase, Chain A, domain 1"/>
    <property type="match status" value="1"/>
</dbReference>
<dbReference type="EMBL" id="CAJNOQ010005597">
    <property type="protein sequence ID" value="CAF1104512.1"/>
    <property type="molecule type" value="Genomic_DNA"/>
</dbReference>
<dbReference type="Proteomes" id="UP000663829">
    <property type="component" value="Unassembled WGS sequence"/>
</dbReference>
<dbReference type="PROSITE" id="PS50005">
    <property type="entry name" value="TPR"/>
    <property type="match status" value="6"/>
</dbReference>
<keyword evidence="7" id="KW-1185">Reference proteome</keyword>
<feature type="domain" description="T-SNARE coiled-coil homology" evidence="4">
    <location>
        <begin position="1"/>
        <end position="48"/>
    </location>
</feature>
<feature type="repeat" description="TPR" evidence="3">
    <location>
        <begin position="500"/>
        <end position="533"/>
    </location>
</feature>
<evidence type="ECO:0000259" key="4">
    <source>
        <dbReference type="PROSITE" id="PS50192"/>
    </source>
</evidence>
<dbReference type="SUPFAM" id="SSF48452">
    <property type="entry name" value="TPR-like"/>
    <property type="match status" value="2"/>
</dbReference>
<keyword evidence="2 3" id="KW-0802">TPR repeat</keyword>
<feature type="non-terminal residue" evidence="5">
    <location>
        <position position="1"/>
    </location>
</feature>
<feature type="repeat" description="TPR" evidence="3">
    <location>
        <begin position="579"/>
        <end position="612"/>
    </location>
</feature>
<name>A0A814PE92_9BILA</name>
<dbReference type="Gene3D" id="1.25.40.10">
    <property type="entry name" value="Tetratricopeptide repeat domain"/>
    <property type="match status" value="2"/>
</dbReference>
<reference evidence="5" key="1">
    <citation type="submission" date="2021-02" db="EMBL/GenBank/DDBJ databases">
        <authorList>
            <person name="Nowell W R."/>
        </authorList>
    </citation>
    <scope>NUCLEOTIDE SEQUENCE</scope>
</reference>
<dbReference type="Proteomes" id="UP000681722">
    <property type="component" value="Unassembled WGS sequence"/>
</dbReference>
<evidence type="ECO:0000313" key="5">
    <source>
        <dbReference type="EMBL" id="CAF1104512.1"/>
    </source>
</evidence>
<keyword evidence="1" id="KW-0677">Repeat</keyword>
<evidence type="ECO:0000313" key="6">
    <source>
        <dbReference type="EMBL" id="CAF3869164.1"/>
    </source>
</evidence>
<evidence type="ECO:0000256" key="1">
    <source>
        <dbReference type="ARBA" id="ARBA00022737"/>
    </source>
</evidence>
<dbReference type="InterPro" id="IPR019734">
    <property type="entry name" value="TPR_rpt"/>
</dbReference>
<dbReference type="InterPro" id="IPR003540">
    <property type="entry name" value="ADP-ribosyltransferase"/>
</dbReference>
<organism evidence="5 7">
    <name type="scientific">Didymodactylos carnosus</name>
    <dbReference type="NCBI Taxonomy" id="1234261"/>
    <lineage>
        <taxon>Eukaryota</taxon>
        <taxon>Metazoa</taxon>
        <taxon>Spiralia</taxon>
        <taxon>Gnathifera</taxon>
        <taxon>Rotifera</taxon>
        <taxon>Eurotatoria</taxon>
        <taxon>Bdelloidea</taxon>
        <taxon>Philodinida</taxon>
        <taxon>Philodinidae</taxon>
        <taxon>Didymodactylos</taxon>
    </lineage>
</organism>
<dbReference type="PROSITE" id="PS51996">
    <property type="entry name" value="TR_MART"/>
    <property type="match status" value="1"/>
</dbReference>